<dbReference type="EMBL" id="OZ034813">
    <property type="protein sequence ID" value="CAL1355363.1"/>
    <property type="molecule type" value="Genomic_DNA"/>
</dbReference>
<evidence type="ECO:0000259" key="1">
    <source>
        <dbReference type="Pfam" id="PF13966"/>
    </source>
</evidence>
<dbReference type="Proteomes" id="UP001497516">
    <property type="component" value="Chromosome 1"/>
</dbReference>
<dbReference type="Pfam" id="PF13966">
    <property type="entry name" value="zf-RVT"/>
    <property type="match status" value="1"/>
</dbReference>
<sequence>MQKWSFQESMSCVLCGGGVENRQHLFVLCPFARQILDALFTGPMQVPQFQTWEAMVSWLLEKYNKQVEEAETWRFIWQTWISHTWRERCRRLYGDKVRGSQELISGMKAEIVYVLGRDRVN</sequence>
<dbReference type="InterPro" id="IPR026960">
    <property type="entry name" value="RVT-Znf"/>
</dbReference>
<protein>
    <recommendedName>
        <fullName evidence="1">Reverse transcriptase zinc-binding domain-containing protein</fullName>
    </recommendedName>
</protein>
<reference evidence="2 3" key="1">
    <citation type="submission" date="2024-04" db="EMBL/GenBank/DDBJ databases">
        <authorList>
            <person name="Fracassetti M."/>
        </authorList>
    </citation>
    <scope>NUCLEOTIDE SEQUENCE [LARGE SCALE GENOMIC DNA]</scope>
</reference>
<name>A0AAV2CFN5_9ROSI</name>
<gene>
    <name evidence="2" type="ORF">LTRI10_LOCUS3130</name>
</gene>
<proteinExistence type="predicted"/>
<dbReference type="AlphaFoldDB" id="A0AAV2CFN5"/>
<feature type="domain" description="Reverse transcriptase zinc-binding" evidence="1">
    <location>
        <begin position="1"/>
        <end position="35"/>
    </location>
</feature>
<accession>A0AAV2CFN5</accession>
<organism evidence="2 3">
    <name type="scientific">Linum trigynum</name>
    <dbReference type="NCBI Taxonomy" id="586398"/>
    <lineage>
        <taxon>Eukaryota</taxon>
        <taxon>Viridiplantae</taxon>
        <taxon>Streptophyta</taxon>
        <taxon>Embryophyta</taxon>
        <taxon>Tracheophyta</taxon>
        <taxon>Spermatophyta</taxon>
        <taxon>Magnoliopsida</taxon>
        <taxon>eudicotyledons</taxon>
        <taxon>Gunneridae</taxon>
        <taxon>Pentapetalae</taxon>
        <taxon>rosids</taxon>
        <taxon>fabids</taxon>
        <taxon>Malpighiales</taxon>
        <taxon>Linaceae</taxon>
        <taxon>Linum</taxon>
    </lineage>
</organism>
<evidence type="ECO:0000313" key="2">
    <source>
        <dbReference type="EMBL" id="CAL1355363.1"/>
    </source>
</evidence>
<evidence type="ECO:0000313" key="3">
    <source>
        <dbReference type="Proteomes" id="UP001497516"/>
    </source>
</evidence>
<keyword evidence="3" id="KW-1185">Reference proteome</keyword>